<dbReference type="Proteomes" id="UP001140949">
    <property type="component" value="Unassembled WGS sequence"/>
</dbReference>
<organism evidence="1 2">
    <name type="scientific">Iris pallida</name>
    <name type="common">Sweet iris</name>
    <dbReference type="NCBI Taxonomy" id="29817"/>
    <lineage>
        <taxon>Eukaryota</taxon>
        <taxon>Viridiplantae</taxon>
        <taxon>Streptophyta</taxon>
        <taxon>Embryophyta</taxon>
        <taxon>Tracheophyta</taxon>
        <taxon>Spermatophyta</taxon>
        <taxon>Magnoliopsida</taxon>
        <taxon>Liliopsida</taxon>
        <taxon>Asparagales</taxon>
        <taxon>Iridaceae</taxon>
        <taxon>Iridoideae</taxon>
        <taxon>Irideae</taxon>
        <taxon>Iris</taxon>
    </lineage>
</organism>
<protein>
    <submittedName>
        <fullName evidence="1">Uncharacterized protein</fullName>
    </submittedName>
</protein>
<name>A0AAX6FHN8_IRIPA</name>
<evidence type="ECO:0000313" key="2">
    <source>
        <dbReference type="Proteomes" id="UP001140949"/>
    </source>
</evidence>
<comment type="caution">
    <text evidence="1">The sequence shown here is derived from an EMBL/GenBank/DDBJ whole genome shotgun (WGS) entry which is preliminary data.</text>
</comment>
<reference evidence="1" key="1">
    <citation type="journal article" date="2023" name="GigaByte">
        <title>Genome assembly of the bearded iris, Iris pallida Lam.</title>
        <authorList>
            <person name="Bruccoleri R.E."/>
            <person name="Oakeley E.J."/>
            <person name="Faust A.M.E."/>
            <person name="Altorfer M."/>
            <person name="Dessus-Babus S."/>
            <person name="Burckhardt D."/>
            <person name="Oertli M."/>
            <person name="Naumann U."/>
            <person name="Petersen F."/>
            <person name="Wong J."/>
        </authorList>
    </citation>
    <scope>NUCLEOTIDE SEQUENCE</scope>
    <source>
        <strain evidence="1">GSM-AAB239-AS_SAM_17_03QT</strain>
    </source>
</reference>
<evidence type="ECO:0000313" key="1">
    <source>
        <dbReference type="EMBL" id="KAJ6815743.1"/>
    </source>
</evidence>
<sequence length="21" mass="2489">MESGARRCGRLILCRWVHCEL</sequence>
<keyword evidence="2" id="KW-1185">Reference proteome</keyword>
<proteinExistence type="predicted"/>
<accession>A0AAX6FHN8</accession>
<reference evidence="1" key="2">
    <citation type="submission" date="2023-04" db="EMBL/GenBank/DDBJ databases">
        <authorList>
            <person name="Bruccoleri R.E."/>
            <person name="Oakeley E.J."/>
            <person name="Faust A.-M."/>
            <person name="Dessus-Babus S."/>
            <person name="Altorfer M."/>
            <person name="Burckhardt D."/>
            <person name="Oertli M."/>
            <person name="Naumann U."/>
            <person name="Petersen F."/>
            <person name="Wong J."/>
        </authorList>
    </citation>
    <scope>NUCLEOTIDE SEQUENCE</scope>
    <source>
        <strain evidence="1">GSM-AAB239-AS_SAM_17_03QT</strain>
        <tissue evidence="1">Leaf</tissue>
    </source>
</reference>
<dbReference type="AlphaFoldDB" id="A0AAX6FHN8"/>
<dbReference type="EMBL" id="JANAVB010028587">
    <property type="protein sequence ID" value="KAJ6815743.1"/>
    <property type="molecule type" value="Genomic_DNA"/>
</dbReference>
<gene>
    <name evidence="1" type="ORF">M6B38_132830</name>
</gene>